<sequence length="417" mass="44922">MSSAPSVEPDTRQIILVINPGSTSTKLALYEMEGVNLRELEEQSISHQPGEIQSFTAVADQADFRTRAAEEFLSASWKHQGLENDGALQAVIGRGGLLAPLAGGVYRVSSYMLGDLSSGVYGEHASNLGGIIARKIADSAPGRYSPGDGGPVEAYIADPVVVDELMDEARPSGLPGMDRRSIFHALNQKACARKIAGRLKRRYEDCNFIVAHMGGGISVGAHRQGRVVDVNNALDGDGPFSPERCGGLPAGQLMEEVIRSYAETGGVPAIHDPVHRELKKRLVGRGGLVAYLGHSDLRKIQEENSSSGKAGNREYSSELIINSMIHQIAKEVAQHGATLQGDVDGIILTGGLAHSSRIIRGLEAKLSWLGKIFVIPGEGEMEALAENARAALRGDRELKEYDPDQPRQDQKHRQEDR</sequence>
<keyword evidence="6 9" id="KW-0418">Kinase</keyword>
<organism evidence="12 13">
    <name type="scientific">Salinispira pacifica</name>
    <dbReference type="NCBI Taxonomy" id="1307761"/>
    <lineage>
        <taxon>Bacteria</taxon>
        <taxon>Pseudomonadati</taxon>
        <taxon>Spirochaetota</taxon>
        <taxon>Spirochaetia</taxon>
        <taxon>Spirochaetales</taxon>
        <taxon>Spirochaetaceae</taxon>
        <taxon>Salinispira</taxon>
    </lineage>
</organism>
<evidence type="ECO:0000256" key="6">
    <source>
        <dbReference type="ARBA" id="ARBA00022777"/>
    </source>
</evidence>
<dbReference type="PATRIC" id="fig|1307761.3.peg.409"/>
<evidence type="ECO:0000256" key="8">
    <source>
        <dbReference type="ARBA" id="ARBA00048596"/>
    </source>
</evidence>
<dbReference type="Proteomes" id="UP000018680">
    <property type="component" value="Chromosome"/>
</dbReference>
<dbReference type="GO" id="GO:0008776">
    <property type="term" value="F:acetate kinase activity"/>
    <property type="evidence" value="ECO:0007669"/>
    <property type="project" value="TreeGrafter"/>
</dbReference>
<keyword evidence="3 9" id="KW-0963">Cytoplasm</keyword>
<dbReference type="GO" id="GO:0006083">
    <property type="term" value="P:acetate metabolic process"/>
    <property type="evidence" value="ECO:0007669"/>
    <property type="project" value="TreeGrafter"/>
</dbReference>
<dbReference type="RefSeq" id="WP_024266773.1">
    <property type="nucleotide sequence ID" value="NC_023035.1"/>
</dbReference>
<dbReference type="GO" id="GO:0005737">
    <property type="term" value="C:cytoplasm"/>
    <property type="evidence" value="ECO:0007669"/>
    <property type="project" value="UniProtKB-SubCell"/>
</dbReference>
<dbReference type="InterPro" id="IPR000890">
    <property type="entry name" value="Aliphatic_acid_kin_short-chain"/>
</dbReference>
<dbReference type="SUPFAM" id="SSF53067">
    <property type="entry name" value="Actin-like ATPase domain"/>
    <property type="match status" value="2"/>
</dbReference>
<evidence type="ECO:0000256" key="11">
    <source>
        <dbReference type="SAM" id="MobiDB-lite"/>
    </source>
</evidence>
<proteinExistence type="inferred from homology"/>
<dbReference type="PRINTS" id="PR00471">
    <property type="entry name" value="ACETATEKNASE"/>
</dbReference>
<dbReference type="CDD" id="cd24011">
    <property type="entry name" value="ASKHA_NBD_BK"/>
    <property type="match status" value="1"/>
</dbReference>
<dbReference type="InterPro" id="IPR043129">
    <property type="entry name" value="ATPase_NBD"/>
</dbReference>
<evidence type="ECO:0000256" key="3">
    <source>
        <dbReference type="ARBA" id="ARBA00022490"/>
    </source>
</evidence>
<evidence type="ECO:0000256" key="5">
    <source>
        <dbReference type="ARBA" id="ARBA00022741"/>
    </source>
</evidence>
<dbReference type="EC" id="2.7.2.7" evidence="9"/>
<dbReference type="PROSITE" id="PS01075">
    <property type="entry name" value="ACETATE_KINASE_1"/>
    <property type="match status" value="1"/>
</dbReference>
<dbReference type="Pfam" id="PF00871">
    <property type="entry name" value="Acetate_kinase"/>
    <property type="match status" value="1"/>
</dbReference>
<dbReference type="HAMAP" id="MF_00542">
    <property type="entry name" value="Butyrate_kinase"/>
    <property type="match status" value="1"/>
</dbReference>
<evidence type="ECO:0000256" key="9">
    <source>
        <dbReference type="HAMAP-Rule" id="MF_00542"/>
    </source>
</evidence>
<evidence type="ECO:0000256" key="4">
    <source>
        <dbReference type="ARBA" id="ARBA00022679"/>
    </source>
</evidence>
<reference evidence="12 13" key="1">
    <citation type="journal article" date="2015" name="Stand. Genomic Sci.">
        <title>Complete genome sequence and description of Salinispira pacifica gen. nov., sp. nov., a novel spirochaete isolated form a hypersaline microbial mat.</title>
        <authorList>
            <person name="Ben Hania W."/>
            <person name="Joseph M."/>
            <person name="Schumann P."/>
            <person name="Bunk B."/>
            <person name="Fiebig A."/>
            <person name="Sproer C."/>
            <person name="Klenk H.P."/>
            <person name="Fardeau M.L."/>
            <person name="Spring S."/>
        </authorList>
    </citation>
    <scope>NUCLEOTIDE SEQUENCE [LARGE SCALE GENOMIC DNA]</scope>
    <source>
        <strain evidence="12 13">L21-RPul-D2</strain>
    </source>
</reference>
<dbReference type="NCBIfam" id="TIGR02707">
    <property type="entry name" value="butyr_kinase"/>
    <property type="match status" value="1"/>
</dbReference>
<evidence type="ECO:0000256" key="7">
    <source>
        <dbReference type="ARBA" id="ARBA00022840"/>
    </source>
</evidence>
<gene>
    <name evidence="9" type="primary">buk</name>
    <name evidence="12" type="ORF">L21SP2_0409</name>
</gene>
<dbReference type="PROSITE" id="PS01076">
    <property type="entry name" value="ACETATE_KINASE_2"/>
    <property type="match status" value="1"/>
</dbReference>
<dbReference type="InterPro" id="IPR023865">
    <property type="entry name" value="Aliphatic_acid_kinase_CS"/>
</dbReference>
<evidence type="ECO:0000256" key="1">
    <source>
        <dbReference type="ARBA" id="ARBA00004496"/>
    </source>
</evidence>
<evidence type="ECO:0000313" key="12">
    <source>
        <dbReference type="EMBL" id="AHC13841.1"/>
    </source>
</evidence>
<keyword evidence="7 9" id="KW-0067">ATP-binding</keyword>
<dbReference type="PANTHER" id="PTHR21060:SF3">
    <property type="entry name" value="BUTYRATE KINASE 2-RELATED"/>
    <property type="match status" value="1"/>
</dbReference>
<dbReference type="AlphaFoldDB" id="V5WF86"/>
<dbReference type="InterPro" id="IPR011245">
    <property type="entry name" value="Butyrate_kin"/>
</dbReference>
<dbReference type="NCBIfam" id="NF002834">
    <property type="entry name" value="PRK03011.1-5"/>
    <property type="match status" value="1"/>
</dbReference>
<evidence type="ECO:0000256" key="2">
    <source>
        <dbReference type="ARBA" id="ARBA00008748"/>
    </source>
</evidence>
<keyword evidence="13" id="KW-1185">Reference proteome</keyword>
<keyword evidence="5 9" id="KW-0547">Nucleotide-binding</keyword>
<comment type="subcellular location">
    <subcellularLocation>
        <location evidence="1 9">Cytoplasm</location>
    </subcellularLocation>
</comment>
<evidence type="ECO:0000256" key="10">
    <source>
        <dbReference type="RuleBase" id="RU003835"/>
    </source>
</evidence>
<accession>V5WF86</accession>
<name>V5WF86_9SPIO</name>
<feature type="region of interest" description="Disordered" evidence="11">
    <location>
        <begin position="393"/>
        <end position="417"/>
    </location>
</feature>
<dbReference type="KEGG" id="slr:L21SP2_0409"/>
<dbReference type="Gene3D" id="3.30.420.40">
    <property type="match status" value="2"/>
</dbReference>
<protein>
    <recommendedName>
        <fullName evidence="9">Probable butyrate kinase</fullName>
        <shortName evidence="9">BK</shortName>
        <ecNumber evidence="9">2.7.2.7</ecNumber>
    </recommendedName>
    <alternativeName>
        <fullName evidence="9">Branched-chain carboxylic acid kinase</fullName>
    </alternativeName>
</protein>
<dbReference type="GO" id="GO:0047761">
    <property type="term" value="F:butyrate kinase activity"/>
    <property type="evidence" value="ECO:0007669"/>
    <property type="project" value="UniProtKB-UniRule"/>
</dbReference>
<dbReference type="GO" id="GO:0005524">
    <property type="term" value="F:ATP binding"/>
    <property type="evidence" value="ECO:0007669"/>
    <property type="project" value="UniProtKB-KW"/>
</dbReference>
<dbReference type="OrthoDB" id="9771859at2"/>
<dbReference type="EMBL" id="CP006939">
    <property type="protein sequence ID" value="AHC13841.1"/>
    <property type="molecule type" value="Genomic_DNA"/>
</dbReference>
<evidence type="ECO:0000313" key="13">
    <source>
        <dbReference type="Proteomes" id="UP000018680"/>
    </source>
</evidence>
<comment type="catalytic activity">
    <reaction evidence="8 9">
        <text>butanoate + ATP = butanoyl phosphate + ADP</text>
        <dbReference type="Rhea" id="RHEA:13585"/>
        <dbReference type="ChEBI" id="CHEBI:17968"/>
        <dbReference type="ChEBI" id="CHEBI:30616"/>
        <dbReference type="ChEBI" id="CHEBI:58079"/>
        <dbReference type="ChEBI" id="CHEBI:456216"/>
        <dbReference type="EC" id="2.7.2.7"/>
    </reaction>
</comment>
<comment type="similarity">
    <text evidence="2 9 10">Belongs to the acetokinase family.</text>
</comment>
<dbReference type="STRING" id="1307761.L21SP2_0409"/>
<keyword evidence="4 9" id="KW-0808">Transferase</keyword>
<dbReference type="eggNOG" id="COG3426">
    <property type="taxonomic scope" value="Bacteria"/>
</dbReference>
<dbReference type="PANTHER" id="PTHR21060">
    <property type="entry name" value="ACETATE KINASE"/>
    <property type="match status" value="1"/>
</dbReference>
<dbReference type="HOGENOM" id="CLU_048716_0_0_12"/>